<sequence>MKTIKKYKLWIDEHSANSAVRSKEQELKKINSGLPTVLRFFDNELSDQEIRELKDYNSIVDKLRPQFPHPSAKDDVNFQLLGKEINGLKDASLILKFINEDYLIKNGKVEISPLWYDANIERFTTYTKNENEIEAYEYSIQLAELLQNGIKKGYISKEIKGGINKVMQFLYLNEDDSYTIQVGRLQQAGQRAEAIKIKADKLKKTA</sequence>
<organism evidence="1 2">
    <name type="scientific">Gelidibacter salicanalis</name>
    <dbReference type="NCBI Taxonomy" id="291193"/>
    <lineage>
        <taxon>Bacteria</taxon>
        <taxon>Pseudomonadati</taxon>
        <taxon>Bacteroidota</taxon>
        <taxon>Flavobacteriia</taxon>
        <taxon>Flavobacteriales</taxon>
        <taxon>Flavobacteriaceae</taxon>
        <taxon>Gelidibacter</taxon>
    </lineage>
</organism>
<keyword evidence="2" id="KW-1185">Reference proteome</keyword>
<evidence type="ECO:0000313" key="2">
    <source>
        <dbReference type="Proteomes" id="UP000321734"/>
    </source>
</evidence>
<comment type="caution">
    <text evidence="1">The sequence shown here is derived from an EMBL/GenBank/DDBJ whole genome shotgun (WGS) entry which is preliminary data.</text>
</comment>
<name>A0A5C7AR58_9FLAO</name>
<dbReference type="EMBL" id="VORX01000001">
    <property type="protein sequence ID" value="TXE10504.1"/>
    <property type="molecule type" value="Genomic_DNA"/>
</dbReference>
<accession>A0A5C7AR58</accession>
<proteinExistence type="predicted"/>
<evidence type="ECO:0000313" key="1">
    <source>
        <dbReference type="EMBL" id="TXE10504.1"/>
    </source>
</evidence>
<protein>
    <submittedName>
        <fullName evidence="1">Uncharacterized protein</fullName>
    </submittedName>
</protein>
<dbReference type="AlphaFoldDB" id="A0A5C7AR58"/>
<reference evidence="1 2" key="1">
    <citation type="submission" date="2019-08" db="EMBL/GenBank/DDBJ databases">
        <title>Genome sequence of Gelidibacter salicanalis IC162T.</title>
        <authorList>
            <person name="Bowman J.P."/>
        </authorList>
    </citation>
    <scope>NUCLEOTIDE SEQUENCE [LARGE SCALE GENOMIC DNA]</scope>
    <source>
        <strain evidence="1 2">IC162</strain>
    </source>
</reference>
<dbReference type="Proteomes" id="UP000321734">
    <property type="component" value="Unassembled WGS sequence"/>
</dbReference>
<gene>
    <name evidence="1" type="ORF">ES711_00930</name>
</gene>
<dbReference type="RefSeq" id="WP_146888637.1">
    <property type="nucleotide sequence ID" value="NZ_VORX01000001.1"/>
</dbReference>